<dbReference type="GO" id="GO:0033389">
    <property type="term" value="P:putrescine biosynthetic process from arginine, via agmatine"/>
    <property type="evidence" value="ECO:0007669"/>
    <property type="project" value="TreeGrafter"/>
</dbReference>
<evidence type="ECO:0000256" key="1">
    <source>
        <dbReference type="ARBA" id="ARBA00009227"/>
    </source>
</evidence>
<dbReference type="GO" id="GO:0008783">
    <property type="term" value="F:agmatinase activity"/>
    <property type="evidence" value="ECO:0007669"/>
    <property type="project" value="TreeGrafter"/>
</dbReference>
<dbReference type="PANTHER" id="PTHR11358">
    <property type="entry name" value="ARGINASE/AGMATINASE"/>
    <property type="match status" value="1"/>
</dbReference>
<keyword evidence="3 4" id="KW-0378">Hydrolase</keyword>
<dbReference type="STRING" id="363754.RHSP_30869"/>
<keyword evidence="2" id="KW-0479">Metal-binding</keyword>
<protein>
    <submittedName>
        <fullName evidence="5">Putative agmatinase</fullName>
    </submittedName>
</protein>
<dbReference type="Gene3D" id="3.40.800.10">
    <property type="entry name" value="Ureohydrolase domain"/>
    <property type="match status" value="1"/>
</dbReference>
<dbReference type="InterPro" id="IPR005925">
    <property type="entry name" value="Agmatinase-rel"/>
</dbReference>
<evidence type="ECO:0000256" key="4">
    <source>
        <dbReference type="RuleBase" id="RU003684"/>
    </source>
</evidence>
<gene>
    <name evidence="5" type="ORF">RHSP_30869</name>
</gene>
<dbReference type="PANTHER" id="PTHR11358:SF26">
    <property type="entry name" value="GUANIDINO ACID HYDROLASE, MITOCHONDRIAL"/>
    <property type="match status" value="1"/>
</dbReference>
<name>N6U2B6_9HYPH</name>
<dbReference type="InterPro" id="IPR020855">
    <property type="entry name" value="Ureohydrolase_Mn_BS"/>
</dbReference>
<dbReference type="SUPFAM" id="SSF52768">
    <property type="entry name" value="Arginase/deacetylase"/>
    <property type="match status" value="1"/>
</dbReference>
<evidence type="ECO:0000256" key="2">
    <source>
        <dbReference type="ARBA" id="ARBA00022723"/>
    </source>
</evidence>
<comment type="caution">
    <text evidence="5">The sequence shown here is derived from an EMBL/GenBank/DDBJ whole genome shotgun (WGS) entry which is preliminary data.</text>
</comment>
<dbReference type="InterPro" id="IPR023696">
    <property type="entry name" value="Ureohydrolase_dom_sf"/>
</dbReference>
<dbReference type="PATRIC" id="fig|363754.4.peg.3442"/>
<evidence type="ECO:0000313" key="5">
    <source>
        <dbReference type="EMBL" id="ENN86784.1"/>
    </source>
</evidence>
<dbReference type="Pfam" id="PF00491">
    <property type="entry name" value="Arginase"/>
    <property type="match status" value="1"/>
</dbReference>
<organism evidence="5 6">
    <name type="scientific">Rhizobium freirei PRF 81</name>
    <dbReference type="NCBI Taxonomy" id="363754"/>
    <lineage>
        <taxon>Bacteria</taxon>
        <taxon>Pseudomonadati</taxon>
        <taxon>Pseudomonadota</taxon>
        <taxon>Alphaproteobacteria</taxon>
        <taxon>Hyphomicrobiales</taxon>
        <taxon>Rhizobiaceae</taxon>
        <taxon>Rhizobium/Agrobacterium group</taxon>
        <taxon>Rhizobium</taxon>
    </lineage>
</organism>
<comment type="similarity">
    <text evidence="1">Belongs to the arginase family. Agmatinase subfamily.</text>
</comment>
<dbReference type="GO" id="GO:0046872">
    <property type="term" value="F:metal ion binding"/>
    <property type="evidence" value="ECO:0007669"/>
    <property type="project" value="UniProtKB-KW"/>
</dbReference>
<dbReference type="InterPro" id="IPR006035">
    <property type="entry name" value="Ureohydrolase"/>
</dbReference>
<accession>N6U2B6</accession>
<sequence length="431" mass="46565">MRGVAGHGLRQIDERPLLPFVFAAPGNDGRDGRRGEAGNERIGFCSGHIDFSLIPIATTIPMAFSISLLGETNLKWRRMRMVWDKMRLEQLRAEFSDANGGEIFDEKFRKVAEKIISKSGTRLAPYAGVPTFLSAPYMQVAADEPDFGNLQVAITGIPMDLGVTNRPGSRFGPRALRAIERIGPYNHVLGTAPVFDLRVADIGDVPFQSRYRLELSHDDIEKRIGQIVDAGVAPLSVGGDHSISHPILKAVGRNQPVSLIHIDAHCDTSGAFDQTKFHHGGPFRNAVLDGVLDPTRTIQIGIRGSAEYLWEFSYKSGMTVIHAEDLGGMGIEAVIAKAKSIVGDGPTYLSFDIDSLDPSFAPGTGTPEVGGLTTREVLELIRGLKGINLVGGDVVEVAPQYDATTNTAHAGAQVLFEILSLMVFSPSIGKR</sequence>
<proteinExistence type="inferred from homology"/>
<evidence type="ECO:0000313" key="6">
    <source>
        <dbReference type="Proteomes" id="UP000012429"/>
    </source>
</evidence>
<evidence type="ECO:0000256" key="3">
    <source>
        <dbReference type="ARBA" id="ARBA00022801"/>
    </source>
</evidence>
<dbReference type="EMBL" id="AQHN01000062">
    <property type="protein sequence ID" value="ENN86784.1"/>
    <property type="molecule type" value="Genomic_DNA"/>
</dbReference>
<dbReference type="CDD" id="cd11592">
    <property type="entry name" value="Agmatinase_PAH"/>
    <property type="match status" value="1"/>
</dbReference>
<dbReference type="PROSITE" id="PS51409">
    <property type="entry name" value="ARGINASE_2"/>
    <property type="match status" value="1"/>
</dbReference>
<dbReference type="Proteomes" id="UP000012429">
    <property type="component" value="Unassembled WGS sequence"/>
</dbReference>
<reference evidence="5 6" key="1">
    <citation type="journal article" date="2012" name="BMC Genomics">
        <title>Genomic basis of broad host range and environmental adaptability of Rhizobium tropici CIAT 899 and Rhizobium sp. PRF 81 which are used in inoculants for common bean (Phaseolus vulgaris L.).</title>
        <authorList>
            <person name="Ormeno-Orrillo E."/>
            <person name="Menna P."/>
            <person name="Almeida L.G."/>
            <person name="Ollero F.J."/>
            <person name="Nicolas M.F."/>
            <person name="Pains Rodrigues E."/>
            <person name="Shigueyoshi Nakatani A."/>
            <person name="Silva Batista J.S."/>
            <person name="Oliveira Chueire L.M."/>
            <person name="Souza R.C."/>
            <person name="Ribeiro Vasconcelos A.T."/>
            <person name="Megias M."/>
            <person name="Hungria M."/>
            <person name="Martinez-Romero E."/>
        </authorList>
    </citation>
    <scope>NUCLEOTIDE SEQUENCE [LARGE SCALE GENOMIC DNA]</scope>
    <source>
        <strain evidence="5 6">PRF 81</strain>
    </source>
</reference>
<dbReference type="NCBIfam" id="TIGR01230">
    <property type="entry name" value="agmatinase"/>
    <property type="match status" value="1"/>
</dbReference>
<keyword evidence="6" id="KW-1185">Reference proteome</keyword>
<dbReference type="AlphaFoldDB" id="N6U2B6"/>
<dbReference type="PROSITE" id="PS01053">
    <property type="entry name" value="ARGINASE_1"/>
    <property type="match status" value="1"/>
</dbReference>